<dbReference type="EMBL" id="FOIS01000001">
    <property type="protein sequence ID" value="SEV80338.1"/>
    <property type="molecule type" value="Genomic_DNA"/>
</dbReference>
<keyword evidence="3 6" id="KW-0812">Transmembrane</keyword>
<feature type="transmembrane region" description="Helical" evidence="6">
    <location>
        <begin position="40"/>
        <end position="61"/>
    </location>
</feature>
<keyword evidence="5 6" id="KW-0472">Membrane</keyword>
<dbReference type="InterPro" id="IPR001851">
    <property type="entry name" value="ABC_transp_permease"/>
</dbReference>
<feature type="transmembrane region" description="Helical" evidence="6">
    <location>
        <begin position="123"/>
        <end position="144"/>
    </location>
</feature>
<feature type="transmembrane region" description="Helical" evidence="6">
    <location>
        <begin position="17"/>
        <end position="34"/>
    </location>
</feature>
<dbReference type="Pfam" id="PF02653">
    <property type="entry name" value="BPD_transp_2"/>
    <property type="match status" value="1"/>
</dbReference>
<dbReference type="eggNOG" id="arCOG01274">
    <property type="taxonomic scope" value="Archaea"/>
</dbReference>
<feature type="transmembrane region" description="Helical" evidence="6">
    <location>
        <begin position="175"/>
        <end position="193"/>
    </location>
</feature>
<feature type="transmembrane region" description="Helical" evidence="6">
    <location>
        <begin position="263"/>
        <end position="288"/>
    </location>
</feature>
<feature type="transmembrane region" description="Helical" evidence="6">
    <location>
        <begin position="68"/>
        <end position="86"/>
    </location>
</feature>
<protein>
    <submittedName>
        <fullName evidence="7">Branched-chain amino acid transport system permease protein</fullName>
    </submittedName>
</protein>
<dbReference type="STRING" id="1202768.SAMN05216285_0098"/>
<reference evidence="8" key="1">
    <citation type="submission" date="2016-10" db="EMBL/GenBank/DDBJ databases">
        <authorList>
            <person name="Varghese N."/>
        </authorList>
    </citation>
    <scope>NUCLEOTIDE SEQUENCE [LARGE SCALE GENOMIC DNA]</scope>
    <source>
        <strain evidence="8">CGMCC 1.12284</strain>
    </source>
</reference>
<name>A0A1I0LXS1_9EURY</name>
<feature type="transmembrane region" description="Helical" evidence="6">
    <location>
        <begin position="92"/>
        <end position="116"/>
    </location>
</feature>
<dbReference type="PANTHER" id="PTHR30482:SF10">
    <property type="entry name" value="HIGH-AFFINITY BRANCHED-CHAIN AMINO ACID TRANSPORT PROTEIN BRAE"/>
    <property type="match status" value="1"/>
</dbReference>
<dbReference type="GO" id="GO:0005886">
    <property type="term" value="C:plasma membrane"/>
    <property type="evidence" value="ECO:0007669"/>
    <property type="project" value="UniProtKB-SubCell"/>
</dbReference>
<evidence type="ECO:0000256" key="3">
    <source>
        <dbReference type="ARBA" id="ARBA00022692"/>
    </source>
</evidence>
<proteinExistence type="predicted"/>
<dbReference type="Proteomes" id="UP000183275">
    <property type="component" value="Unassembled WGS sequence"/>
</dbReference>
<keyword evidence="8" id="KW-1185">Reference proteome</keyword>
<dbReference type="AlphaFoldDB" id="A0A1I0LXS1"/>
<feature type="transmembrane region" description="Helical" evidence="6">
    <location>
        <begin position="226"/>
        <end position="243"/>
    </location>
</feature>
<evidence type="ECO:0000313" key="7">
    <source>
        <dbReference type="EMBL" id="SEV80338.1"/>
    </source>
</evidence>
<gene>
    <name evidence="7" type="ORF">SAMN05216285_0098</name>
</gene>
<evidence type="ECO:0000313" key="8">
    <source>
        <dbReference type="Proteomes" id="UP000183275"/>
    </source>
</evidence>
<dbReference type="RefSeq" id="WP_049990240.1">
    <property type="nucleotide sequence ID" value="NZ_FOIS01000001.1"/>
</dbReference>
<evidence type="ECO:0000256" key="5">
    <source>
        <dbReference type="ARBA" id="ARBA00023136"/>
    </source>
</evidence>
<dbReference type="GO" id="GO:0015658">
    <property type="term" value="F:branched-chain amino acid transmembrane transporter activity"/>
    <property type="evidence" value="ECO:0007669"/>
    <property type="project" value="InterPro"/>
</dbReference>
<keyword evidence="4 6" id="KW-1133">Transmembrane helix</keyword>
<evidence type="ECO:0000256" key="6">
    <source>
        <dbReference type="SAM" id="Phobius"/>
    </source>
</evidence>
<keyword evidence="2" id="KW-1003">Cell membrane</keyword>
<dbReference type="CDD" id="cd06581">
    <property type="entry name" value="TM_PBP1_LivM_like"/>
    <property type="match status" value="1"/>
</dbReference>
<evidence type="ECO:0000256" key="1">
    <source>
        <dbReference type="ARBA" id="ARBA00004651"/>
    </source>
</evidence>
<dbReference type="OrthoDB" id="30958at2157"/>
<organism evidence="7 8">
    <name type="scientific">Natrinema salifodinae</name>
    <dbReference type="NCBI Taxonomy" id="1202768"/>
    <lineage>
        <taxon>Archaea</taxon>
        <taxon>Methanobacteriati</taxon>
        <taxon>Methanobacteriota</taxon>
        <taxon>Stenosarchaea group</taxon>
        <taxon>Halobacteria</taxon>
        <taxon>Halobacteriales</taxon>
        <taxon>Natrialbaceae</taxon>
        <taxon>Natrinema</taxon>
    </lineage>
</organism>
<sequence length="342" mass="36930">MSQSSLTRVTGANRERLKLPVIVGLLALIPPAVFREGATYVSRLIILALIFATLAMALNIVFGHTDQLFLFVGALTGIGAYTTALSADAFGISPWVTLFLGALLTGAIGALVCYVAARLRFTVILIAILTLALQFAVIEFFVGARDITGGSTGFIFSGLELESIQESVGLHEHVVLYYLVLGVLAATFAFYEWMRGSKYGLAFDAIRQDEVAAESIGVDVVRYKSVAGFVSAFIIGLVGPLYAQLEGFVIPGLFEFQVIDVLVLIILIVGGMRTLLGPLVGAAIIIYINEGLAAAGQWRTVIFGGLLICLFLYFRQGVVPFADRVLNERFAVRDRVTDFRES</sequence>
<accession>A0A1I0LXS1</accession>
<dbReference type="InterPro" id="IPR043428">
    <property type="entry name" value="LivM-like"/>
</dbReference>
<feature type="transmembrane region" description="Helical" evidence="6">
    <location>
        <begin position="300"/>
        <end position="318"/>
    </location>
</feature>
<evidence type="ECO:0000256" key="4">
    <source>
        <dbReference type="ARBA" id="ARBA00022989"/>
    </source>
</evidence>
<evidence type="ECO:0000256" key="2">
    <source>
        <dbReference type="ARBA" id="ARBA00022475"/>
    </source>
</evidence>
<comment type="subcellular location">
    <subcellularLocation>
        <location evidence="1">Cell membrane</location>
        <topology evidence="1">Multi-pass membrane protein</topology>
    </subcellularLocation>
</comment>
<dbReference type="PANTHER" id="PTHR30482">
    <property type="entry name" value="HIGH-AFFINITY BRANCHED-CHAIN AMINO ACID TRANSPORT SYSTEM PERMEASE"/>
    <property type="match status" value="1"/>
</dbReference>